<gene>
    <name evidence="1" type="ORF">UCMB321_1968</name>
</gene>
<organism evidence="1 2">
    <name type="scientific">Pseudomonas batumici</name>
    <dbReference type="NCBI Taxonomy" id="226910"/>
    <lineage>
        <taxon>Bacteria</taxon>
        <taxon>Pseudomonadati</taxon>
        <taxon>Pseudomonadota</taxon>
        <taxon>Gammaproteobacteria</taxon>
        <taxon>Pseudomonadales</taxon>
        <taxon>Pseudomonadaceae</taxon>
        <taxon>Pseudomonas</taxon>
    </lineage>
</organism>
<comment type="caution">
    <text evidence="1">The sequence shown here is derived from an EMBL/GenBank/DDBJ whole genome shotgun (WGS) entry which is preliminary data.</text>
</comment>
<dbReference type="PATRIC" id="fig|226910.6.peg.1960"/>
<proteinExistence type="predicted"/>
<name>A0A0C2EEJ8_9PSED</name>
<protein>
    <submittedName>
        <fullName evidence="1">Uncharacterized protein</fullName>
    </submittedName>
</protein>
<dbReference type="STRING" id="226910.UCMB321_1968"/>
<reference evidence="1 2" key="1">
    <citation type="submission" date="2015-01" db="EMBL/GenBank/DDBJ databases">
        <title>Complete genome of Pseudomonas batumici UCM B-321 producer of the batumin antibiotic with strong antistaphilococcal and potential anticancer activity.</title>
        <authorList>
            <person name="Klochko V.V."/>
            <person name="Zelena L.B."/>
            <person name="Elena K.A."/>
            <person name="Reva O.N."/>
        </authorList>
    </citation>
    <scope>NUCLEOTIDE SEQUENCE [LARGE SCALE GENOMIC DNA]</scope>
    <source>
        <strain evidence="1 2">UCM B-321</strain>
    </source>
</reference>
<evidence type="ECO:0000313" key="2">
    <source>
        <dbReference type="Proteomes" id="UP000031535"/>
    </source>
</evidence>
<dbReference type="EMBL" id="JXDG01000020">
    <property type="protein sequence ID" value="KIH84399.1"/>
    <property type="molecule type" value="Genomic_DNA"/>
</dbReference>
<accession>A0A0C2EEJ8</accession>
<evidence type="ECO:0000313" key="1">
    <source>
        <dbReference type="EMBL" id="KIH84399.1"/>
    </source>
</evidence>
<keyword evidence="2" id="KW-1185">Reference proteome</keyword>
<dbReference type="AlphaFoldDB" id="A0A0C2EEJ8"/>
<sequence length="68" mass="7454">MSPGGDLWFLYSRFSSTLERGKGGFQRQCQKTGRHAPTEAALSFLRDQALWHGSAVKLPGTSKSLPVC</sequence>
<dbReference type="Proteomes" id="UP000031535">
    <property type="component" value="Unassembled WGS sequence"/>
</dbReference>